<dbReference type="AlphaFoldDB" id="A0A0F2T5W7"/>
<dbReference type="Gene3D" id="3.40.366.10">
    <property type="entry name" value="Malonyl-Coenzyme A Acyl Carrier Protein, domain 2"/>
    <property type="match status" value="1"/>
</dbReference>
<proteinExistence type="predicted"/>
<dbReference type="PROSITE" id="PS52019">
    <property type="entry name" value="PKS_MFAS_DH"/>
    <property type="match status" value="1"/>
</dbReference>
<feature type="non-terminal residue" evidence="6">
    <location>
        <position position="1"/>
    </location>
</feature>
<name>A0A0F2T5W7_STRR3</name>
<dbReference type="GO" id="GO:0006633">
    <property type="term" value="P:fatty acid biosynthetic process"/>
    <property type="evidence" value="ECO:0007669"/>
    <property type="project" value="TreeGrafter"/>
</dbReference>
<feature type="region of interest" description="C-terminal hotdog fold" evidence="4">
    <location>
        <begin position="219"/>
        <end position="234"/>
    </location>
</feature>
<dbReference type="PATRIC" id="fig|359131.3.peg.3643"/>
<dbReference type="SMART" id="SM00826">
    <property type="entry name" value="PKS_DH"/>
    <property type="match status" value="1"/>
</dbReference>
<dbReference type="PANTHER" id="PTHR43775:SF51">
    <property type="entry name" value="INACTIVE PHENOLPHTHIOCEROL SYNTHESIS POLYKETIDE SYNTHASE TYPE I PKS1-RELATED"/>
    <property type="match status" value="1"/>
</dbReference>
<feature type="domain" description="PKS/mFAS DH" evidence="5">
    <location>
        <begin position="82"/>
        <end position="234"/>
    </location>
</feature>
<dbReference type="InterPro" id="IPR001227">
    <property type="entry name" value="Ac_transferase_dom_sf"/>
</dbReference>
<evidence type="ECO:0000256" key="3">
    <source>
        <dbReference type="ARBA" id="ARBA00023268"/>
    </source>
</evidence>
<feature type="non-terminal residue" evidence="6">
    <location>
        <position position="234"/>
    </location>
</feature>
<keyword evidence="2" id="KW-0808">Transferase</keyword>
<accession>A0A0F2T5W7</accession>
<evidence type="ECO:0000256" key="4">
    <source>
        <dbReference type="PROSITE-ProRule" id="PRU01363"/>
    </source>
</evidence>
<evidence type="ECO:0000259" key="5">
    <source>
        <dbReference type="PROSITE" id="PS52019"/>
    </source>
</evidence>
<organism evidence="6 7">
    <name type="scientific">Streptomyces rubellomurinus (strain ATCC 31215)</name>
    <dbReference type="NCBI Taxonomy" id="359131"/>
    <lineage>
        <taxon>Bacteria</taxon>
        <taxon>Bacillati</taxon>
        <taxon>Actinomycetota</taxon>
        <taxon>Actinomycetes</taxon>
        <taxon>Kitasatosporales</taxon>
        <taxon>Streptomycetaceae</taxon>
        <taxon>Streptomyces</taxon>
    </lineage>
</organism>
<dbReference type="PANTHER" id="PTHR43775">
    <property type="entry name" value="FATTY ACID SYNTHASE"/>
    <property type="match status" value="1"/>
</dbReference>
<comment type="caution">
    <text evidence="4">Lacks conserved residue(s) required for the propagation of feature annotation.</text>
</comment>
<keyword evidence="7" id="KW-1185">Reference proteome</keyword>
<comment type="pathway">
    <text evidence="1">Antibiotic biosynthesis.</text>
</comment>
<dbReference type="InterPro" id="IPR049552">
    <property type="entry name" value="PKS_DH_N"/>
</dbReference>
<feature type="region of interest" description="N-terminal hotdog fold" evidence="4">
    <location>
        <begin position="82"/>
        <end position="207"/>
    </location>
</feature>
<evidence type="ECO:0000313" key="6">
    <source>
        <dbReference type="EMBL" id="KJS57745.1"/>
    </source>
</evidence>
<dbReference type="InterPro" id="IPR050091">
    <property type="entry name" value="PKS_NRPS_Biosynth_Enz"/>
</dbReference>
<dbReference type="Pfam" id="PF21089">
    <property type="entry name" value="PKS_DH_N"/>
    <property type="match status" value="1"/>
</dbReference>
<dbReference type="InterPro" id="IPR049900">
    <property type="entry name" value="PKS_mFAS_DH"/>
</dbReference>
<comment type="caution">
    <text evidence="6">The sequence shown here is derived from an EMBL/GenBank/DDBJ whole genome shotgun (WGS) entry which is preliminary data.</text>
</comment>
<protein>
    <recommendedName>
        <fullName evidence="5">PKS/mFAS DH domain-containing protein</fullName>
    </recommendedName>
</protein>
<dbReference type="EMBL" id="JZKH01000282">
    <property type="protein sequence ID" value="KJS57745.1"/>
    <property type="molecule type" value="Genomic_DNA"/>
</dbReference>
<evidence type="ECO:0000256" key="2">
    <source>
        <dbReference type="ARBA" id="ARBA00022679"/>
    </source>
</evidence>
<dbReference type="Gene3D" id="3.30.70.3290">
    <property type="match status" value="1"/>
</dbReference>
<dbReference type="InterPro" id="IPR042104">
    <property type="entry name" value="PKS_dehydratase_sf"/>
</dbReference>
<dbReference type="Gene3D" id="3.10.129.110">
    <property type="entry name" value="Polyketide synthase dehydratase"/>
    <property type="match status" value="1"/>
</dbReference>
<sequence length="234" mass="24634">DDADAAFTAALRAKQDDRETFAAFVGQAHTAGTAVDWTAFYAGTGARVVDLPTYAFQRERFWLTPGAGAGDVTAAGLVGIEHPLLAAAVQVGDRDEWVFTGRVSTETQPWVAEHLLLGTMVVPGVALVELAIAAGRQVGVPVVDELVLESPLLVQEGVTRQLQVAVGAAGPDGRRDVTVYSRPEGGDGEAEATCHARGVLGADAAPVADWPEQWPPQDAEPLPVEDLYTRLADI</sequence>
<reference evidence="6 7" key="1">
    <citation type="submission" date="2015-02" db="EMBL/GenBank/DDBJ databases">
        <authorList>
            <person name="Ju K.-S."/>
            <person name="Doroghazi J.R."/>
            <person name="Metcalf W."/>
        </authorList>
    </citation>
    <scope>NUCLEOTIDE SEQUENCE [LARGE SCALE GENOMIC DNA]</scope>
    <source>
        <strain evidence="6 7">ATCC 31215</strain>
    </source>
</reference>
<gene>
    <name evidence="6" type="ORF">VM95_37835</name>
</gene>
<dbReference type="GO" id="GO:0004312">
    <property type="term" value="F:fatty acid synthase activity"/>
    <property type="evidence" value="ECO:0007669"/>
    <property type="project" value="TreeGrafter"/>
</dbReference>
<keyword evidence="3" id="KW-0511">Multifunctional enzyme</keyword>
<evidence type="ECO:0000313" key="7">
    <source>
        <dbReference type="Proteomes" id="UP000033699"/>
    </source>
</evidence>
<dbReference type="Proteomes" id="UP000033699">
    <property type="component" value="Unassembled WGS sequence"/>
</dbReference>
<evidence type="ECO:0000256" key="1">
    <source>
        <dbReference type="ARBA" id="ARBA00004792"/>
    </source>
</evidence>
<dbReference type="InterPro" id="IPR020807">
    <property type="entry name" value="PKS_DH"/>
</dbReference>